<keyword evidence="3" id="KW-1185">Reference proteome</keyword>
<feature type="compositionally biased region" description="Polar residues" evidence="1">
    <location>
        <begin position="544"/>
        <end position="553"/>
    </location>
</feature>
<dbReference type="InParanoid" id="A0A067QAY2"/>
<gene>
    <name evidence="2" type="ORF">JAAARDRAFT_52198</name>
</gene>
<feature type="compositionally biased region" description="Polar residues" evidence="1">
    <location>
        <begin position="236"/>
        <end position="248"/>
    </location>
</feature>
<feature type="compositionally biased region" description="Low complexity" evidence="1">
    <location>
        <begin position="351"/>
        <end position="371"/>
    </location>
</feature>
<feature type="region of interest" description="Disordered" evidence="1">
    <location>
        <begin position="26"/>
        <end position="108"/>
    </location>
</feature>
<protein>
    <submittedName>
        <fullName evidence="2">Uncharacterized protein</fullName>
    </submittedName>
</protein>
<reference evidence="3" key="1">
    <citation type="journal article" date="2014" name="Proc. Natl. Acad. Sci. U.S.A.">
        <title>Extensive sampling of basidiomycete genomes demonstrates inadequacy of the white-rot/brown-rot paradigm for wood decay fungi.</title>
        <authorList>
            <person name="Riley R."/>
            <person name="Salamov A.A."/>
            <person name="Brown D.W."/>
            <person name="Nagy L.G."/>
            <person name="Floudas D."/>
            <person name="Held B.W."/>
            <person name="Levasseur A."/>
            <person name="Lombard V."/>
            <person name="Morin E."/>
            <person name="Otillar R."/>
            <person name="Lindquist E.A."/>
            <person name="Sun H."/>
            <person name="LaButti K.M."/>
            <person name="Schmutz J."/>
            <person name="Jabbour D."/>
            <person name="Luo H."/>
            <person name="Baker S.E."/>
            <person name="Pisabarro A.G."/>
            <person name="Walton J.D."/>
            <person name="Blanchette R.A."/>
            <person name="Henrissat B."/>
            <person name="Martin F."/>
            <person name="Cullen D."/>
            <person name="Hibbett D.S."/>
            <person name="Grigoriev I.V."/>
        </authorList>
    </citation>
    <scope>NUCLEOTIDE SEQUENCE [LARGE SCALE GENOMIC DNA]</scope>
    <source>
        <strain evidence="3">MUCL 33604</strain>
    </source>
</reference>
<feature type="region of interest" description="Disordered" evidence="1">
    <location>
        <begin position="348"/>
        <end position="638"/>
    </location>
</feature>
<dbReference type="HOGENOM" id="CLU_011022_0_0_1"/>
<dbReference type="EMBL" id="KL197709">
    <property type="protein sequence ID" value="KDQ64218.1"/>
    <property type="molecule type" value="Genomic_DNA"/>
</dbReference>
<feature type="compositionally biased region" description="Polar residues" evidence="1">
    <location>
        <begin position="472"/>
        <end position="482"/>
    </location>
</feature>
<feature type="compositionally biased region" description="Polar residues" evidence="1">
    <location>
        <begin position="38"/>
        <end position="49"/>
    </location>
</feature>
<feature type="compositionally biased region" description="Low complexity" evidence="1">
    <location>
        <begin position="608"/>
        <end position="617"/>
    </location>
</feature>
<feature type="compositionally biased region" description="Acidic residues" evidence="1">
    <location>
        <begin position="63"/>
        <end position="73"/>
    </location>
</feature>
<feature type="compositionally biased region" description="Basic residues" evidence="1">
    <location>
        <begin position="92"/>
        <end position="103"/>
    </location>
</feature>
<evidence type="ECO:0000313" key="3">
    <source>
        <dbReference type="Proteomes" id="UP000027265"/>
    </source>
</evidence>
<name>A0A067QAY2_9AGAM</name>
<feature type="region of interest" description="Disordered" evidence="1">
    <location>
        <begin position="290"/>
        <end position="336"/>
    </location>
</feature>
<dbReference type="Proteomes" id="UP000027265">
    <property type="component" value="Unassembled WGS sequence"/>
</dbReference>
<feature type="region of interest" description="Disordered" evidence="1">
    <location>
        <begin position="228"/>
        <end position="254"/>
    </location>
</feature>
<dbReference type="AlphaFoldDB" id="A0A067QAY2"/>
<accession>A0A067QAY2</accession>
<proteinExistence type="predicted"/>
<dbReference type="OrthoDB" id="3254377at2759"/>
<feature type="compositionally biased region" description="Low complexity" evidence="1">
    <location>
        <begin position="79"/>
        <end position="91"/>
    </location>
</feature>
<sequence>MNSAMNSPPSSLPRYRHRKRFSAIRLSTDSVTPLPAYTSPQVWQESLSDIPSDRPPDYPNSADEADADTEDCDTDHQYTPRLLTPPLSPRRSSARRYPSRRRVPTSSDPYLDSLLARSVHALELSNTLLQSSMSTQSSLSLLLSPESPAEKSLEEKARILSDRINDTGAHEDWMDDLDKITKGVEGLLAEECIPAREDRLAQLSSTVDDGSVSRSLPTTSSIRQIRRARRRPSLDLRSNASCSTSTAEPNVGSLHFTNHDRSHFIAPAPRPLTFYVASTDDPEELVLPSTLGVRTTSMPQLSRRSSDASTSSRRNKPRLRSRASSPVLSHRQPESSTKAYDLLSSFVTRNSSPASSSKDTKSSSSTTPRITSPERNRIGRHPSASPSRSVTPKRHHSPAPLGRPMTPPIEELSASSSSSSSDAGPNVTRTLQSLRKILDDQPLPPPPPETKKPDLPRPSFLPRSPPPPPSSGTSTATASISRLFTKGRHHSSTRAPSPPRHSSLKQPSAPSTPNTTPSTPSPSPSASFLTIPDFIGGNGYVTIATPTSSSGRSTPKRISFAELPESYAGTRPDRSSLRFGQKSKGKRRSKSLDRSGDGDREGSGGWWTGWLLGPTGTPAGGGLSASTSIDRADDRDDVARGWGGRARFGGGMEDWAI</sequence>
<feature type="compositionally biased region" description="Low complexity" evidence="1">
    <location>
        <begin position="507"/>
        <end position="518"/>
    </location>
</feature>
<organism evidence="2 3">
    <name type="scientific">Jaapia argillacea MUCL 33604</name>
    <dbReference type="NCBI Taxonomy" id="933084"/>
    <lineage>
        <taxon>Eukaryota</taxon>
        <taxon>Fungi</taxon>
        <taxon>Dikarya</taxon>
        <taxon>Basidiomycota</taxon>
        <taxon>Agaricomycotina</taxon>
        <taxon>Agaricomycetes</taxon>
        <taxon>Agaricomycetidae</taxon>
        <taxon>Jaapiales</taxon>
        <taxon>Jaapiaceae</taxon>
        <taxon>Jaapia</taxon>
    </lineage>
</organism>
<evidence type="ECO:0000256" key="1">
    <source>
        <dbReference type="SAM" id="MobiDB-lite"/>
    </source>
</evidence>
<evidence type="ECO:0000313" key="2">
    <source>
        <dbReference type="EMBL" id="KDQ64218.1"/>
    </source>
</evidence>
<feature type="compositionally biased region" description="Basic and acidic residues" evidence="1">
    <location>
        <begin position="590"/>
        <end position="602"/>
    </location>
</feature>
<dbReference type="STRING" id="933084.A0A067QAY2"/>